<evidence type="ECO:0008006" key="4">
    <source>
        <dbReference type="Google" id="ProtNLM"/>
    </source>
</evidence>
<keyword evidence="1" id="KW-0472">Membrane</keyword>
<dbReference type="OrthoDB" id="516928at2"/>
<dbReference type="EMBL" id="RSCL01000020">
    <property type="protein sequence ID" value="RUT01222.1"/>
    <property type="molecule type" value="Genomic_DNA"/>
</dbReference>
<keyword evidence="1" id="KW-1133">Transmembrane helix</keyword>
<name>A0A433V548_9CYAN</name>
<protein>
    <recommendedName>
        <fullName evidence="4">PsbP C-terminal domain-containing protein</fullName>
    </recommendedName>
</protein>
<dbReference type="RefSeq" id="WP_127084932.1">
    <property type="nucleotide sequence ID" value="NZ_RSCL01000020.1"/>
</dbReference>
<comment type="caution">
    <text evidence="2">The sequence shown here is derived from an EMBL/GenBank/DDBJ whole genome shotgun (WGS) entry which is preliminary data.</text>
</comment>
<reference evidence="2" key="1">
    <citation type="submission" date="2018-12" db="EMBL/GenBank/DDBJ databases">
        <authorList>
            <person name="Will S."/>
            <person name="Neumann-Schaal M."/>
            <person name="Henke P."/>
        </authorList>
    </citation>
    <scope>NUCLEOTIDE SEQUENCE</scope>
    <source>
        <strain evidence="2">PCC 7102</strain>
    </source>
</reference>
<proteinExistence type="predicted"/>
<organism evidence="2 3">
    <name type="scientific">Dulcicalothrix desertica PCC 7102</name>
    <dbReference type="NCBI Taxonomy" id="232991"/>
    <lineage>
        <taxon>Bacteria</taxon>
        <taxon>Bacillati</taxon>
        <taxon>Cyanobacteriota</taxon>
        <taxon>Cyanophyceae</taxon>
        <taxon>Nostocales</taxon>
        <taxon>Calotrichaceae</taxon>
        <taxon>Dulcicalothrix</taxon>
    </lineage>
</organism>
<dbReference type="Gene3D" id="3.40.1000.10">
    <property type="entry name" value="Mog1/PsbP, alpha/beta/alpha sandwich"/>
    <property type="match status" value="1"/>
</dbReference>
<keyword evidence="1" id="KW-0812">Transmembrane</keyword>
<evidence type="ECO:0000313" key="3">
    <source>
        <dbReference type="Proteomes" id="UP000271624"/>
    </source>
</evidence>
<evidence type="ECO:0000256" key="1">
    <source>
        <dbReference type="SAM" id="Phobius"/>
    </source>
</evidence>
<dbReference type="AlphaFoldDB" id="A0A433V548"/>
<dbReference type="Proteomes" id="UP000271624">
    <property type="component" value="Unassembled WGS sequence"/>
</dbReference>
<evidence type="ECO:0000313" key="2">
    <source>
        <dbReference type="EMBL" id="RUT01222.1"/>
    </source>
</evidence>
<accession>A0A433V548</accession>
<reference evidence="2" key="2">
    <citation type="journal article" date="2019" name="Genome Biol. Evol.">
        <title>Day and night: Metabolic profiles and evolutionary relationships of six axenic non-marine cyanobacteria.</title>
        <authorList>
            <person name="Will S.E."/>
            <person name="Henke P."/>
            <person name="Boedeker C."/>
            <person name="Huang S."/>
            <person name="Brinkmann H."/>
            <person name="Rohde M."/>
            <person name="Jarek M."/>
            <person name="Friedl T."/>
            <person name="Seufert S."/>
            <person name="Schumacher M."/>
            <person name="Overmann J."/>
            <person name="Neumann-Schaal M."/>
            <person name="Petersen J."/>
        </authorList>
    </citation>
    <scope>NUCLEOTIDE SEQUENCE [LARGE SCALE GENOMIC DNA]</scope>
    <source>
        <strain evidence="2">PCC 7102</strain>
    </source>
</reference>
<keyword evidence="3" id="KW-1185">Reference proteome</keyword>
<sequence>MVGSEQHHDGANKLNDAQNLDSIPSLETQVPWKVIIIGLTVGSIFASAPFAVSYLLSLLTSRHRLVPYADSNNGIQIQRPLDWEVRKINNNFIGDVVEFISPKIEGDSFFEAVTISVEKFSGTFKQYTQSELQDIKLYLKSASITINRYSTLADNKAFELEYTTKERSKLTKYWKKSTLYNKKVYKITYAANVADYKKYFPTVELMAQSFKIKSTLVGAFIVPTPHAKHVQQLEYGRQHKVY</sequence>
<feature type="transmembrane region" description="Helical" evidence="1">
    <location>
        <begin position="34"/>
        <end position="56"/>
    </location>
</feature>
<gene>
    <name evidence="2" type="ORF">DSM106972_067730</name>
</gene>